<evidence type="ECO:0000313" key="1">
    <source>
        <dbReference type="EMBL" id="OIN56430.1"/>
    </source>
</evidence>
<protein>
    <recommendedName>
        <fullName evidence="3">SprT-like domain-containing protein</fullName>
    </recommendedName>
</protein>
<evidence type="ECO:0008006" key="3">
    <source>
        <dbReference type="Google" id="ProtNLM"/>
    </source>
</evidence>
<dbReference type="Proteomes" id="UP000181790">
    <property type="component" value="Unassembled WGS sequence"/>
</dbReference>
<proteinExistence type="predicted"/>
<dbReference type="AlphaFoldDB" id="A0A1S2VDE3"/>
<name>A0A1S2VDE3_9BACT</name>
<gene>
    <name evidence="1" type="ORF">BLX24_24985</name>
</gene>
<reference evidence="1 2" key="1">
    <citation type="submission" date="2016-10" db="EMBL/GenBank/DDBJ databases">
        <title>Arsenicibacter rosenii gen. nov., sp. nov., an efficient arsenic-methylating bacterium isolated from an arsenic-contaminated paddy soil.</title>
        <authorList>
            <person name="Huang K."/>
        </authorList>
    </citation>
    <scope>NUCLEOTIDE SEQUENCE [LARGE SCALE GENOMIC DNA]</scope>
    <source>
        <strain evidence="1 2">SM-1</strain>
    </source>
</reference>
<comment type="caution">
    <text evidence="1">The sequence shown here is derived from an EMBL/GenBank/DDBJ whole genome shotgun (WGS) entry which is preliminary data.</text>
</comment>
<organism evidence="1 2">
    <name type="scientific">Arsenicibacter rosenii</name>
    <dbReference type="NCBI Taxonomy" id="1750698"/>
    <lineage>
        <taxon>Bacteria</taxon>
        <taxon>Pseudomonadati</taxon>
        <taxon>Bacteroidota</taxon>
        <taxon>Cytophagia</taxon>
        <taxon>Cytophagales</taxon>
        <taxon>Spirosomataceae</taxon>
        <taxon>Arsenicibacter</taxon>
    </lineage>
</organism>
<sequence length="209" mass="23613">MQSLMSDIERLANGSIGSIIQRFSNNNASKYNWKLKDGQLTPNTNAFTSQIFDPSTKTVTTTFDSQKFSQATDLSIARTIIHESIHAFLVNHFRVDPLTAQGQFPQLMKDYANEIYGRDVNAVHHAEFARNYVSAIASALAEFDILRGYTHPFQFYEDLAWGGLEGTEAFNNLDETVKIRISNRVRIELTGKDLNGNYQNQIGRLSDCH</sequence>
<dbReference type="EMBL" id="MORL01000023">
    <property type="protein sequence ID" value="OIN56430.1"/>
    <property type="molecule type" value="Genomic_DNA"/>
</dbReference>
<accession>A0A1S2VDE3</accession>
<evidence type="ECO:0000313" key="2">
    <source>
        <dbReference type="Proteomes" id="UP000181790"/>
    </source>
</evidence>
<keyword evidence="2" id="KW-1185">Reference proteome</keyword>